<sequence length="180" mass="20290">MPEAHRAVATSRLEYPDAQSILEKATSISEMAFRFCKYTLEKKDFKDAKKGCIRIINKYTCRNHPPKEYLDEAINRMFMSTENYWNSNTVMTILEEIKGEMIATGKLSYQSDLSFVSNPEFANLRRSQGNMGETSIASDESNSSTTKTDVTSSTAVTNSETDDAKKIRSANSLCDNYSLQ</sequence>
<accession>A0A2X0WK96</accession>
<reference evidence="2 3" key="1">
    <citation type="submission" date="2018-06" db="EMBL/GenBank/DDBJ databases">
        <authorList>
            <consortium name="Pathogen Informatics"/>
            <person name="Doyle S."/>
        </authorList>
    </citation>
    <scope>NUCLEOTIDE SEQUENCE [LARGE SCALE GENOMIC DNA]</scope>
    <source>
        <strain evidence="2 3">NCTC13093</strain>
    </source>
</reference>
<protein>
    <submittedName>
        <fullName evidence="2">Uncharacterized protein</fullName>
    </submittedName>
</protein>
<organism evidence="2 3">
    <name type="scientific">Anaerobiospirillum thomasii</name>
    <dbReference type="NCBI Taxonomy" id="179995"/>
    <lineage>
        <taxon>Bacteria</taxon>
        <taxon>Pseudomonadati</taxon>
        <taxon>Pseudomonadota</taxon>
        <taxon>Gammaproteobacteria</taxon>
        <taxon>Aeromonadales</taxon>
        <taxon>Succinivibrionaceae</taxon>
        <taxon>Anaerobiospirillum</taxon>
    </lineage>
</organism>
<evidence type="ECO:0000313" key="3">
    <source>
        <dbReference type="Proteomes" id="UP000250086"/>
    </source>
</evidence>
<feature type="region of interest" description="Disordered" evidence="1">
    <location>
        <begin position="126"/>
        <end position="163"/>
    </location>
</feature>
<feature type="compositionally biased region" description="Low complexity" evidence="1">
    <location>
        <begin position="141"/>
        <end position="154"/>
    </location>
</feature>
<dbReference type="EMBL" id="UAPV01000001">
    <property type="protein sequence ID" value="SPT70857.1"/>
    <property type="molecule type" value="Genomic_DNA"/>
</dbReference>
<gene>
    <name evidence="2" type="ORF">NCTC13093_02281</name>
</gene>
<feature type="compositionally biased region" description="Polar residues" evidence="1">
    <location>
        <begin position="126"/>
        <end position="140"/>
    </location>
</feature>
<keyword evidence="3" id="KW-1185">Reference proteome</keyword>
<evidence type="ECO:0000256" key="1">
    <source>
        <dbReference type="SAM" id="MobiDB-lite"/>
    </source>
</evidence>
<name>A0A2X0WK96_9GAMM</name>
<proteinExistence type="predicted"/>
<dbReference type="RefSeq" id="WP_113744876.1">
    <property type="nucleotide sequence ID" value="NZ_UAPV01000001.1"/>
</dbReference>
<dbReference type="AlphaFoldDB" id="A0A2X0WK96"/>
<evidence type="ECO:0000313" key="2">
    <source>
        <dbReference type="EMBL" id="SPT70857.1"/>
    </source>
</evidence>
<dbReference type="Proteomes" id="UP000250086">
    <property type="component" value="Unassembled WGS sequence"/>
</dbReference>